<name>A0A5K7ZKL4_9BACT</name>
<dbReference type="Proteomes" id="UP000425960">
    <property type="component" value="Chromosome"/>
</dbReference>
<dbReference type="InterPro" id="IPR016181">
    <property type="entry name" value="Acyl_CoA_acyltransferase"/>
</dbReference>
<reference evidence="2 3" key="1">
    <citation type="submission" date="2019-11" db="EMBL/GenBank/DDBJ databases">
        <title>Comparative genomics of hydrocarbon-degrading Desulfosarcina strains.</title>
        <authorList>
            <person name="Watanabe M."/>
            <person name="Kojima H."/>
            <person name="Fukui M."/>
        </authorList>
    </citation>
    <scope>NUCLEOTIDE SEQUENCE [LARGE SCALE GENOMIC DNA]</scope>
    <source>
        <strain evidence="2 3">28bB2T</strain>
    </source>
</reference>
<evidence type="ECO:0000259" key="1">
    <source>
        <dbReference type="PROSITE" id="PS51186"/>
    </source>
</evidence>
<dbReference type="SUPFAM" id="SSF55729">
    <property type="entry name" value="Acyl-CoA N-acyltransferases (Nat)"/>
    <property type="match status" value="1"/>
</dbReference>
<dbReference type="PROSITE" id="PS51186">
    <property type="entry name" value="GNAT"/>
    <property type="match status" value="1"/>
</dbReference>
<dbReference type="InterPro" id="IPR000182">
    <property type="entry name" value="GNAT_dom"/>
</dbReference>
<protein>
    <recommendedName>
        <fullName evidence="1">N-acetyltransferase domain-containing protein</fullName>
    </recommendedName>
</protein>
<dbReference type="Pfam" id="PF00583">
    <property type="entry name" value="Acetyltransf_1"/>
    <property type="match status" value="1"/>
</dbReference>
<accession>A0A5K7ZKL4</accession>
<dbReference type="GO" id="GO:0016747">
    <property type="term" value="F:acyltransferase activity, transferring groups other than amino-acyl groups"/>
    <property type="evidence" value="ECO:0007669"/>
    <property type="project" value="InterPro"/>
</dbReference>
<gene>
    <name evidence="2" type="ORF">DSCO28_10930</name>
</gene>
<dbReference type="RefSeq" id="WP_155321456.1">
    <property type="nucleotide sequence ID" value="NZ_AP021876.1"/>
</dbReference>
<evidence type="ECO:0000313" key="2">
    <source>
        <dbReference type="EMBL" id="BBO80527.1"/>
    </source>
</evidence>
<evidence type="ECO:0000313" key="3">
    <source>
        <dbReference type="Proteomes" id="UP000425960"/>
    </source>
</evidence>
<dbReference type="KEGG" id="dov:DSCO28_10930"/>
<sequence>MDNEKVTIRDMTEEDLAGVLAVDKGIVGTDRVLTYEDPRTSYLGGEMGLSKVAEINGEIVGFAIGGIIAHPYTIEDVGFLNLIGVLPGQQRKGIASNLIKGFIKTCKERKAERLITLVNFNDEQMTSLFRSVGFSQSDVVEFSISTEDME</sequence>
<feature type="domain" description="N-acetyltransferase" evidence="1">
    <location>
        <begin position="6"/>
        <end position="150"/>
    </location>
</feature>
<proteinExistence type="predicted"/>
<organism evidence="2 3">
    <name type="scientific">Desulfosarcina ovata subsp. sediminis</name>
    <dbReference type="NCBI Taxonomy" id="885957"/>
    <lineage>
        <taxon>Bacteria</taxon>
        <taxon>Pseudomonadati</taxon>
        <taxon>Thermodesulfobacteriota</taxon>
        <taxon>Desulfobacteria</taxon>
        <taxon>Desulfobacterales</taxon>
        <taxon>Desulfosarcinaceae</taxon>
        <taxon>Desulfosarcina</taxon>
    </lineage>
</organism>
<dbReference type="Gene3D" id="3.40.630.30">
    <property type="match status" value="1"/>
</dbReference>
<dbReference type="EMBL" id="AP021876">
    <property type="protein sequence ID" value="BBO80527.1"/>
    <property type="molecule type" value="Genomic_DNA"/>
</dbReference>
<dbReference type="AlphaFoldDB" id="A0A5K7ZKL4"/>
<dbReference type="CDD" id="cd04301">
    <property type="entry name" value="NAT_SF"/>
    <property type="match status" value="1"/>
</dbReference>